<evidence type="ECO:0000313" key="13">
    <source>
        <dbReference type="EMBL" id="PWU67563.1"/>
    </source>
</evidence>
<dbReference type="InterPro" id="IPR004089">
    <property type="entry name" value="MCPsignal_dom"/>
</dbReference>
<dbReference type="GO" id="GO:0007165">
    <property type="term" value="P:signal transduction"/>
    <property type="evidence" value="ECO:0007669"/>
    <property type="project" value="UniProtKB-KW"/>
</dbReference>
<evidence type="ECO:0000256" key="7">
    <source>
        <dbReference type="ARBA" id="ARBA00029447"/>
    </source>
</evidence>
<evidence type="ECO:0000313" key="14">
    <source>
        <dbReference type="Proteomes" id="UP000245624"/>
    </source>
</evidence>
<accession>A0A317KW96</accession>
<comment type="caution">
    <text evidence="13">The sequence shown here is derived from an EMBL/GenBank/DDBJ whole genome shotgun (WGS) entry which is preliminary data.</text>
</comment>
<dbReference type="PROSITE" id="PS50111">
    <property type="entry name" value="CHEMOTAXIS_TRANSDUC_2"/>
    <property type="match status" value="1"/>
</dbReference>
<feature type="transmembrane region" description="Helical" evidence="10">
    <location>
        <begin position="200"/>
        <end position="222"/>
    </location>
</feature>
<keyword evidence="2" id="KW-1003">Cell membrane</keyword>
<dbReference type="CDD" id="cd06225">
    <property type="entry name" value="HAMP"/>
    <property type="match status" value="1"/>
</dbReference>
<gene>
    <name evidence="13" type="ORF">DLJ74_13950</name>
</gene>
<sequence length="583" mass="64057">MKKLKWKSSVSTKLISLITVIVAITGIVIGIFSYNVAKAQLVESGESELRKITDGAYSILELLNQEVEEGRLSLEEAKDEARLLLNGPENNKQEYDYSQTNFVYKNNGYVLAYDEELVLQLHPTEIGSEPADDLNRSNRASLVKAGKASEPDDRIAEYSDLQEDGSYKDKTAYMRYFEPWDWTIGVAVYQDEFYEGLHQLFLVIISSVVVIIVISAIIFYLLTRKKLVSLTMVADVATSIAEGNIKKTNLKESQDEIGLLAAAFNKMSDQLTTLVTNVHQSSDQLLDAATDLSAISEQTSASSEEVGNAMEEISRGTQEQANDLEDISYRVDLLSQAVQKMQGETTKVDTITTETEELSSNGQEIVSKLQKSNSEAVHASRAIAEDIQQLNQKVTKITSVMDTIEHIAEETNLLALNASIEAARAGEHGKGFSVVADEIRKLAEQSKDATHQVQQVVSTIVAETDKTVEAVRSNVQSSEGLNNDVEETEGIFVDLQQAVKEIVAAIGSVKTEMDQITNEVEKMNENIESVSSVSEETAASVEEITSSVDEQINAIANVAKSAENLTGLNQDLSNIINRYTISK</sequence>
<evidence type="ECO:0000256" key="6">
    <source>
        <dbReference type="ARBA" id="ARBA00023224"/>
    </source>
</evidence>
<comment type="similarity">
    <text evidence="7">Belongs to the methyl-accepting chemotaxis (MCP) protein family.</text>
</comment>
<dbReference type="SMART" id="SM01049">
    <property type="entry name" value="Cache_2"/>
    <property type="match status" value="1"/>
</dbReference>
<dbReference type="EMBL" id="QGTD01000013">
    <property type="protein sequence ID" value="PWU67563.1"/>
    <property type="molecule type" value="Genomic_DNA"/>
</dbReference>
<dbReference type="SUPFAM" id="SSF58104">
    <property type="entry name" value="Methyl-accepting chemotaxis protein (MCP) signaling domain"/>
    <property type="match status" value="1"/>
</dbReference>
<dbReference type="RefSeq" id="WP_109984930.1">
    <property type="nucleotide sequence ID" value="NZ_QGTD01000013.1"/>
</dbReference>
<name>A0A317KW96_9BACI</name>
<evidence type="ECO:0000256" key="1">
    <source>
        <dbReference type="ARBA" id="ARBA00004651"/>
    </source>
</evidence>
<reference evidence="13 14" key="1">
    <citation type="submission" date="2018-05" db="EMBL/GenBank/DDBJ databases">
        <title>Genomic analysis of Gracilibacillus dipsosauri DD1 reveals novel features of a salt-tolerant amylase.</title>
        <authorList>
            <person name="Deutch C.E."/>
            <person name="Yang S."/>
        </authorList>
    </citation>
    <scope>NUCLEOTIDE SEQUENCE [LARGE SCALE GENOMIC DNA]</scope>
    <source>
        <strain evidence="13 14">DD1</strain>
    </source>
</reference>
<keyword evidence="6 8" id="KW-0807">Transducer</keyword>
<evidence type="ECO:0000256" key="3">
    <source>
        <dbReference type="ARBA" id="ARBA00022692"/>
    </source>
</evidence>
<dbReference type="AlphaFoldDB" id="A0A317KW96"/>
<dbReference type="PROSITE" id="PS50885">
    <property type="entry name" value="HAMP"/>
    <property type="match status" value="1"/>
</dbReference>
<evidence type="ECO:0000256" key="9">
    <source>
        <dbReference type="SAM" id="Coils"/>
    </source>
</evidence>
<dbReference type="Pfam" id="PF17200">
    <property type="entry name" value="sCache_2"/>
    <property type="match status" value="1"/>
</dbReference>
<dbReference type="Pfam" id="PF00015">
    <property type="entry name" value="MCPsignal"/>
    <property type="match status" value="1"/>
</dbReference>
<dbReference type="Gene3D" id="6.10.340.10">
    <property type="match status" value="1"/>
</dbReference>
<dbReference type="SMART" id="SM00283">
    <property type="entry name" value="MA"/>
    <property type="match status" value="1"/>
</dbReference>
<keyword evidence="3 10" id="KW-0812">Transmembrane</keyword>
<evidence type="ECO:0000259" key="12">
    <source>
        <dbReference type="PROSITE" id="PS50885"/>
    </source>
</evidence>
<feature type="domain" description="HAMP" evidence="12">
    <location>
        <begin position="224"/>
        <end position="276"/>
    </location>
</feature>
<evidence type="ECO:0000256" key="8">
    <source>
        <dbReference type="PROSITE-ProRule" id="PRU00284"/>
    </source>
</evidence>
<keyword evidence="5 10" id="KW-0472">Membrane</keyword>
<dbReference type="Pfam" id="PF00672">
    <property type="entry name" value="HAMP"/>
    <property type="match status" value="1"/>
</dbReference>
<feature type="transmembrane region" description="Helical" evidence="10">
    <location>
        <begin position="12"/>
        <end position="34"/>
    </location>
</feature>
<feature type="domain" description="Methyl-accepting transducer" evidence="11">
    <location>
        <begin position="295"/>
        <end position="545"/>
    </location>
</feature>
<proteinExistence type="inferred from homology"/>
<dbReference type="PANTHER" id="PTHR32089:SF112">
    <property type="entry name" value="LYSOZYME-LIKE PROTEIN-RELATED"/>
    <property type="match status" value="1"/>
</dbReference>
<dbReference type="Gene3D" id="3.30.450.20">
    <property type="entry name" value="PAS domain"/>
    <property type="match status" value="1"/>
</dbReference>
<dbReference type="GO" id="GO:0005886">
    <property type="term" value="C:plasma membrane"/>
    <property type="evidence" value="ECO:0007669"/>
    <property type="project" value="UniProtKB-SubCell"/>
</dbReference>
<evidence type="ECO:0000256" key="2">
    <source>
        <dbReference type="ARBA" id="ARBA00022475"/>
    </source>
</evidence>
<comment type="subcellular location">
    <subcellularLocation>
        <location evidence="1">Cell membrane</location>
        <topology evidence="1">Multi-pass membrane protein</topology>
    </subcellularLocation>
</comment>
<evidence type="ECO:0000256" key="5">
    <source>
        <dbReference type="ARBA" id="ARBA00023136"/>
    </source>
</evidence>
<dbReference type="InterPro" id="IPR033480">
    <property type="entry name" value="sCache_2"/>
</dbReference>
<organism evidence="13 14">
    <name type="scientific">Gracilibacillus dipsosauri</name>
    <dbReference type="NCBI Taxonomy" id="178340"/>
    <lineage>
        <taxon>Bacteria</taxon>
        <taxon>Bacillati</taxon>
        <taxon>Bacillota</taxon>
        <taxon>Bacilli</taxon>
        <taxon>Bacillales</taxon>
        <taxon>Bacillaceae</taxon>
        <taxon>Gracilibacillus</taxon>
    </lineage>
</organism>
<dbReference type="OrthoDB" id="9760371at2"/>
<keyword evidence="9" id="KW-0175">Coiled coil</keyword>
<evidence type="ECO:0000256" key="4">
    <source>
        <dbReference type="ARBA" id="ARBA00022989"/>
    </source>
</evidence>
<dbReference type="Gene3D" id="1.10.287.950">
    <property type="entry name" value="Methyl-accepting chemotaxis protein"/>
    <property type="match status" value="1"/>
</dbReference>
<feature type="coiled-coil region" evidence="9">
    <location>
        <begin position="506"/>
        <end position="533"/>
    </location>
</feature>
<dbReference type="Proteomes" id="UP000245624">
    <property type="component" value="Unassembled WGS sequence"/>
</dbReference>
<dbReference type="SMART" id="SM00304">
    <property type="entry name" value="HAMP"/>
    <property type="match status" value="1"/>
</dbReference>
<dbReference type="PANTHER" id="PTHR32089">
    <property type="entry name" value="METHYL-ACCEPTING CHEMOTAXIS PROTEIN MCPB"/>
    <property type="match status" value="1"/>
</dbReference>
<keyword evidence="4 10" id="KW-1133">Transmembrane helix</keyword>
<protein>
    <submittedName>
        <fullName evidence="13">Methyl-accepting chemotaxis protein</fullName>
    </submittedName>
</protein>
<evidence type="ECO:0000259" key="11">
    <source>
        <dbReference type="PROSITE" id="PS50111"/>
    </source>
</evidence>
<evidence type="ECO:0000256" key="10">
    <source>
        <dbReference type="SAM" id="Phobius"/>
    </source>
</evidence>
<keyword evidence="14" id="KW-1185">Reference proteome</keyword>
<dbReference type="InterPro" id="IPR003660">
    <property type="entry name" value="HAMP_dom"/>
</dbReference>